<evidence type="ECO:0000313" key="1">
    <source>
        <dbReference type="EMBL" id="KAK8063190.1"/>
    </source>
</evidence>
<dbReference type="Proteomes" id="UP001446871">
    <property type="component" value="Unassembled WGS sequence"/>
</dbReference>
<comment type="caution">
    <text evidence="1">The sequence shown here is derived from an EMBL/GenBank/DDBJ whole genome shotgun (WGS) entry which is preliminary data.</text>
</comment>
<keyword evidence="2" id="KW-1185">Reference proteome</keyword>
<accession>A0ABR1UWB0</accession>
<proteinExistence type="predicted"/>
<name>A0ABR1UWB0_9PEZI</name>
<reference evidence="1 2" key="1">
    <citation type="submission" date="2023-01" db="EMBL/GenBank/DDBJ databases">
        <title>Analysis of 21 Apiospora genomes using comparative genomics revels a genus with tremendous synthesis potential of carbohydrate active enzymes and secondary metabolites.</title>
        <authorList>
            <person name="Sorensen T."/>
        </authorList>
    </citation>
    <scope>NUCLEOTIDE SEQUENCE [LARGE SCALE GENOMIC DNA]</scope>
    <source>
        <strain evidence="1 2">CBS 83171</strain>
    </source>
</reference>
<protein>
    <submittedName>
        <fullName evidence="1">Uncharacterized protein</fullName>
    </submittedName>
</protein>
<sequence length="284" mass="28700">MGGSPYNTTAAPWLFSDPYAYRYDDIPDHIRLISDARQQPRSATGEAEQGPGASKAVAAAAGAVEAGSVPIFEMEGSTAAGVATVVPTVAVAGEKREGDSGLRFELEGCGGKGGAGGVKGLDLAKLRITPPNVTTIRTSPGTPVAAAPLAPGCLQVGGQGAKSPLGPGLVGGDAGIELFLAPTNGSSTPSTPTALTVGTAAGNGLPRPVPTYRRPDVVTTNKRITTAIPAVTRPPAPSALPPTQAAEPLYAVLPHHLPQMCFYSSIANDKPRAGVGSRLHPAQY</sequence>
<dbReference type="EMBL" id="JAQQWM010000005">
    <property type="protein sequence ID" value="KAK8063190.1"/>
    <property type="molecule type" value="Genomic_DNA"/>
</dbReference>
<organism evidence="1 2">
    <name type="scientific">Apiospora saccharicola</name>
    <dbReference type="NCBI Taxonomy" id="335842"/>
    <lineage>
        <taxon>Eukaryota</taxon>
        <taxon>Fungi</taxon>
        <taxon>Dikarya</taxon>
        <taxon>Ascomycota</taxon>
        <taxon>Pezizomycotina</taxon>
        <taxon>Sordariomycetes</taxon>
        <taxon>Xylariomycetidae</taxon>
        <taxon>Amphisphaeriales</taxon>
        <taxon>Apiosporaceae</taxon>
        <taxon>Apiospora</taxon>
    </lineage>
</organism>
<gene>
    <name evidence="1" type="ORF">PG996_007842</name>
</gene>
<evidence type="ECO:0000313" key="2">
    <source>
        <dbReference type="Proteomes" id="UP001446871"/>
    </source>
</evidence>